<dbReference type="Pfam" id="PF12867">
    <property type="entry name" value="DinB_2"/>
    <property type="match status" value="1"/>
</dbReference>
<evidence type="ECO:0000313" key="2">
    <source>
        <dbReference type="EMBL" id="AXH97523.1"/>
    </source>
</evidence>
<reference evidence="2 3" key="1">
    <citation type="submission" date="2018-07" db="EMBL/GenBank/DDBJ databases">
        <title>Complete genome sequencing of Ornithinimicrobium sp. AMA3305.</title>
        <authorList>
            <person name="Bae J.-W."/>
        </authorList>
    </citation>
    <scope>NUCLEOTIDE SEQUENCE [LARGE SCALE GENOMIC DNA]</scope>
    <source>
        <strain evidence="2 3">AMA3305</strain>
    </source>
</reference>
<dbReference type="EMBL" id="CP031229">
    <property type="protein sequence ID" value="AXH97523.1"/>
    <property type="molecule type" value="Genomic_DNA"/>
</dbReference>
<feature type="domain" description="DinB-like" evidence="1">
    <location>
        <begin position="24"/>
        <end position="181"/>
    </location>
</feature>
<accession>A0A345NR65</accession>
<dbReference type="Proteomes" id="UP000253790">
    <property type="component" value="Chromosome"/>
</dbReference>
<dbReference type="Gene3D" id="1.20.120.450">
    <property type="entry name" value="dinb family like domain"/>
    <property type="match status" value="1"/>
</dbReference>
<gene>
    <name evidence="2" type="ORF">DV701_16655</name>
</gene>
<evidence type="ECO:0000313" key="3">
    <source>
        <dbReference type="Proteomes" id="UP000253790"/>
    </source>
</evidence>
<dbReference type="OrthoDB" id="5022306at2"/>
<sequence length="199" mass="21751">MTGTPTSADLVPQLVDQLDFIWSNQARARLEGLTDEEYLWEPVPDCLSVRHRDEAAPGLVTLRVGGGDWLCDWAHPEPDPAPVTTIAWRLAHVIVGVLGARAHAHFGGPPCDYQSWVYAGSADDALAQLDAAYDAWSSGVRGLTAETLARPVGPAEGPWQDHPMLTLVLHVNREVIHHLAEVALLRDLWLRLGQEGSVH</sequence>
<dbReference type="InterPro" id="IPR024775">
    <property type="entry name" value="DinB-like"/>
</dbReference>
<name>A0A345NR65_9MICO</name>
<dbReference type="InterPro" id="IPR034660">
    <property type="entry name" value="DinB/YfiT-like"/>
</dbReference>
<protein>
    <submittedName>
        <fullName evidence="2">DinB family protein</fullName>
    </submittedName>
</protein>
<proteinExistence type="predicted"/>
<dbReference type="AlphaFoldDB" id="A0A345NR65"/>
<dbReference type="KEGG" id="orn:DV701_16655"/>
<keyword evidence="3" id="KW-1185">Reference proteome</keyword>
<organism evidence="2 3">
    <name type="scientific">Ornithinimicrobium avium</name>
    <dbReference type="NCBI Taxonomy" id="2283195"/>
    <lineage>
        <taxon>Bacteria</taxon>
        <taxon>Bacillati</taxon>
        <taxon>Actinomycetota</taxon>
        <taxon>Actinomycetes</taxon>
        <taxon>Micrococcales</taxon>
        <taxon>Ornithinimicrobiaceae</taxon>
        <taxon>Ornithinimicrobium</taxon>
    </lineage>
</organism>
<dbReference type="SUPFAM" id="SSF109854">
    <property type="entry name" value="DinB/YfiT-like putative metalloenzymes"/>
    <property type="match status" value="1"/>
</dbReference>
<evidence type="ECO:0000259" key="1">
    <source>
        <dbReference type="Pfam" id="PF12867"/>
    </source>
</evidence>
<dbReference type="RefSeq" id="WP_114929975.1">
    <property type="nucleotide sequence ID" value="NZ_CP031229.1"/>
</dbReference>